<dbReference type="Proteomes" id="UP000199205">
    <property type="component" value="Unassembled WGS sequence"/>
</dbReference>
<evidence type="ECO:0000259" key="8">
    <source>
        <dbReference type="PROSITE" id="PS50928"/>
    </source>
</evidence>
<dbReference type="GO" id="GO:0005886">
    <property type="term" value="C:plasma membrane"/>
    <property type="evidence" value="ECO:0007669"/>
    <property type="project" value="UniProtKB-SubCell"/>
</dbReference>
<dbReference type="Gene3D" id="1.10.3720.10">
    <property type="entry name" value="MetI-like"/>
    <property type="match status" value="1"/>
</dbReference>
<organism evidence="9 10">
    <name type="scientific">Rhizobium lusitanum</name>
    <dbReference type="NCBI Taxonomy" id="293958"/>
    <lineage>
        <taxon>Bacteria</taxon>
        <taxon>Pseudomonadati</taxon>
        <taxon>Pseudomonadota</taxon>
        <taxon>Alphaproteobacteria</taxon>
        <taxon>Hyphomicrobiales</taxon>
        <taxon>Rhizobiaceae</taxon>
        <taxon>Rhizobium/Agrobacterium group</taxon>
        <taxon>Rhizobium</taxon>
    </lineage>
</organism>
<keyword evidence="2 7" id="KW-0813">Transport</keyword>
<evidence type="ECO:0000256" key="4">
    <source>
        <dbReference type="ARBA" id="ARBA00022692"/>
    </source>
</evidence>
<evidence type="ECO:0000313" key="10">
    <source>
        <dbReference type="Proteomes" id="UP000199205"/>
    </source>
</evidence>
<accession>A0A1C3UZ71</accession>
<feature type="transmembrane region" description="Helical" evidence="7">
    <location>
        <begin position="216"/>
        <end position="237"/>
    </location>
</feature>
<evidence type="ECO:0000313" key="9">
    <source>
        <dbReference type="EMBL" id="SCB20724.1"/>
    </source>
</evidence>
<dbReference type="InterPro" id="IPR035906">
    <property type="entry name" value="MetI-like_sf"/>
</dbReference>
<dbReference type="AlphaFoldDB" id="A0A1C3UZ71"/>
<evidence type="ECO:0000256" key="2">
    <source>
        <dbReference type="ARBA" id="ARBA00022448"/>
    </source>
</evidence>
<feature type="transmembrane region" description="Helical" evidence="7">
    <location>
        <begin position="169"/>
        <end position="196"/>
    </location>
</feature>
<keyword evidence="3" id="KW-1003">Cell membrane</keyword>
<name>A0A1C3UZ71_9HYPH</name>
<gene>
    <name evidence="9" type="ORF">GA0061101_103601</name>
</gene>
<keyword evidence="4 7" id="KW-0812">Transmembrane</keyword>
<evidence type="ECO:0000256" key="5">
    <source>
        <dbReference type="ARBA" id="ARBA00022989"/>
    </source>
</evidence>
<feature type="transmembrane region" description="Helical" evidence="7">
    <location>
        <begin position="88"/>
        <end position="108"/>
    </location>
</feature>
<comment type="subcellular location">
    <subcellularLocation>
        <location evidence="1 7">Cell membrane</location>
        <topology evidence="1 7">Multi-pass membrane protein</topology>
    </subcellularLocation>
</comment>
<dbReference type="InterPro" id="IPR051393">
    <property type="entry name" value="ABC_transporter_permease"/>
</dbReference>
<dbReference type="SUPFAM" id="SSF160964">
    <property type="entry name" value="MalF N-terminal region-like"/>
    <property type="match status" value="1"/>
</dbReference>
<keyword evidence="5 7" id="KW-1133">Transmembrane helix</keyword>
<keyword evidence="6 7" id="KW-0472">Membrane</keyword>
<proteinExistence type="inferred from homology"/>
<dbReference type="SUPFAM" id="SSF161098">
    <property type="entry name" value="MetI-like"/>
    <property type="match status" value="1"/>
</dbReference>
<feature type="transmembrane region" description="Helical" evidence="7">
    <location>
        <begin position="271"/>
        <end position="295"/>
    </location>
</feature>
<dbReference type="PANTHER" id="PTHR30193:SF37">
    <property type="entry name" value="INNER MEMBRANE ABC TRANSPORTER PERMEASE PROTEIN YCJO"/>
    <property type="match status" value="1"/>
</dbReference>
<evidence type="ECO:0000256" key="7">
    <source>
        <dbReference type="RuleBase" id="RU363032"/>
    </source>
</evidence>
<dbReference type="EMBL" id="FMAF01000003">
    <property type="protein sequence ID" value="SCB20724.1"/>
    <property type="molecule type" value="Genomic_DNA"/>
</dbReference>
<dbReference type="Pfam" id="PF00528">
    <property type="entry name" value="BPD_transp_1"/>
    <property type="match status" value="1"/>
</dbReference>
<feature type="transmembrane region" description="Helical" evidence="7">
    <location>
        <begin position="26"/>
        <end position="52"/>
    </location>
</feature>
<feature type="domain" description="ABC transmembrane type-1" evidence="8">
    <location>
        <begin position="83"/>
        <end position="296"/>
    </location>
</feature>
<dbReference type="CDD" id="cd06261">
    <property type="entry name" value="TM_PBP2"/>
    <property type="match status" value="1"/>
</dbReference>
<evidence type="ECO:0000256" key="6">
    <source>
        <dbReference type="ARBA" id="ARBA00023136"/>
    </source>
</evidence>
<dbReference type="PROSITE" id="PS50928">
    <property type="entry name" value="ABC_TM1"/>
    <property type="match status" value="1"/>
</dbReference>
<reference evidence="9 10" key="1">
    <citation type="submission" date="2016-08" db="EMBL/GenBank/DDBJ databases">
        <authorList>
            <person name="Seilhamer J.J."/>
        </authorList>
    </citation>
    <scope>NUCLEOTIDE SEQUENCE [LARGE SCALE GENOMIC DNA]</scope>
    <source>
        <strain evidence="9 10">P1-7</strain>
    </source>
</reference>
<keyword evidence="9" id="KW-0762">Sugar transport</keyword>
<evidence type="ECO:0000256" key="3">
    <source>
        <dbReference type="ARBA" id="ARBA00022475"/>
    </source>
</evidence>
<dbReference type="PANTHER" id="PTHR30193">
    <property type="entry name" value="ABC TRANSPORTER PERMEASE PROTEIN"/>
    <property type="match status" value="1"/>
</dbReference>
<dbReference type="InterPro" id="IPR000515">
    <property type="entry name" value="MetI-like"/>
</dbReference>
<evidence type="ECO:0000256" key="1">
    <source>
        <dbReference type="ARBA" id="ARBA00004651"/>
    </source>
</evidence>
<comment type="similarity">
    <text evidence="7">Belongs to the binding-protein-dependent transport system permease family.</text>
</comment>
<feature type="transmembrane region" description="Helical" evidence="7">
    <location>
        <begin position="120"/>
        <end position="140"/>
    </location>
</feature>
<dbReference type="RefSeq" id="WP_092573516.1">
    <property type="nucleotide sequence ID" value="NZ_FMAF01000003.1"/>
</dbReference>
<sequence length="307" mass="33682">MASIAATSLPMQTAAARERSEARTALLFALPAIILIVLFILVPIVAVVVLGFTDFQLGDKSLRFVAFENYAHLLKDRAFMKSLWNTTVYMAIVAPISIVLGLGVALLIESESIGRSFFRTAYFLPVASLIVAMATVWQYLFHPTIGPINALLAEIGVRGPNWLGSSATALYSLSIIGVWQSVGFNMVLFLAGLTAIPRELYAAAEVDGAKSAWDRFWLVTWPMLGPTTLFVTTISIINAVKVFDTVKALTEGGPNHASEVLLFTIYQEGFVYLRVGYASAMTTVFLAILVVLTFLQYRVQDRQVHYT</sequence>
<dbReference type="OrthoDB" id="7939379at2"/>
<dbReference type="GO" id="GO:0055085">
    <property type="term" value="P:transmembrane transport"/>
    <property type="evidence" value="ECO:0007669"/>
    <property type="project" value="InterPro"/>
</dbReference>
<protein>
    <submittedName>
        <fullName evidence="9">Multiple sugar transport system permease protein</fullName>
    </submittedName>
</protein>